<dbReference type="GO" id="GO:0016887">
    <property type="term" value="F:ATP hydrolysis activity"/>
    <property type="evidence" value="ECO:0007669"/>
    <property type="project" value="InterPro"/>
</dbReference>
<feature type="transmembrane region" description="Helical" evidence="10">
    <location>
        <begin position="1182"/>
        <end position="1202"/>
    </location>
</feature>
<evidence type="ECO:0000256" key="9">
    <source>
        <dbReference type="SAM" id="MobiDB-lite"/>
    </source>
</evidence>
<comment type="caution">
    <text evidence="12">The sequence shown here is derived from an EMBL/GenBank/DDBJ whole genome shotgun (WGS) entry which is preliminary data.</text>
</comment>
<dbReference type="SUPFAM" id="SSF52540">
    <property type="entry name" value="P-loop containing nucleoside triphosphate hydrolases"/>
    <property type="match status" value="2"/>
</dbReference>
<keyword evidence="13" id="KW-1185">Reference proteome</keyword>
<keyword evidence="8 10" id="KW-0472">Membrane</keyword>
<dbReference type="InterPro" id="IPR003439">
    <property type="entry name" value="ABC_transporter-like_ATP-bd"/>
</dbReference>
<feature type="transmembrane region" description="Helical" evidence="10">
    <location>
        <begin position="591"/>
        <end position="611"/>
    </location>
</feature>
<dbReference type="Pfam" id="PF14510">
    <property type="entry name" value="ABC_trans_N"/>
    <property type="match status" value="1"/>
</dbReference>
<evidence type="ECO:0000256" key="3">
    <source>
        <dbReference type="ARBA" id="ARBA00022448"/>
    </source>
</evidence>
<dbReference type="InterPro" id="IPR003593">
    <property type="entry name" value="AAA+_ATPase"/>
</dbReference>
<feature type="region of interest" description="Disordered" evidence="9">
    <location>
        <begin position="1"/>
        <end position="76"/>
    </location>
</feature>
<reference evidence="12" key="1">
    <citation type="journal article" date="2021" name="Nat. Commun.">
        <title>Genetic determinants of endophytism in the Arabidopsis root mycobiome.</title>
        <authorList>
            <person name="Mesny F."/>
            <person name="Miyauchi S."/>
            <person name="Thiergart T."/>
            <person name="Pickel B."/>
            <person name="Atanasova L."/>
            <person name="Karlsson M."/>
            <person name="Huettel B."/>
            <person name="Barry K.W."/>
            <person name="Haridas S."/>
            <person name="Chen C."/>
            <person name="Bauer D."/>
            <person name="Andreopoulos W."/>
            <person name="Pangilinan J."/>
            <person name="LaButti K."/>
            <person name="Riley R."/>
            <person name="Lipzen A."/>
            <person name="Clum A."/>
            <person name="Drula E."/>
            <person name="Henrissat B."/>
            <person name="Kohler A."/>
            <person name="Grigoriev I.V."/>
            <person name="Martin F.M."/>
            <person name="Hacquard S."/>
        </authorList>
    </citation>
    <scope>NUCLEOTIDE SEQUENCE</scope>
    <source>
        <strain evidence="12">MPI-CAGE-CH-0235</strain>
    </source>
</reference>
<comment type="similarity">
    <text evidence="2">Belongs to the ABC transporter superfamily. ABCG family. PDR (TC 3.A.1.205) subfamily.</text>
</comment>
<dbReference type="GO" id="GO:0140359">
    <property type="term" value="F:ABC-type transporter activity"/>
    <property type="evidence" value="ECO:0007669"/>
    <property type="project" value="InterPro"/>
</dbReference>
<evidence type="ECO:0000256" key="6">
    <source>
        <dbReference type="ARBA" id="ARBA00022840"/>
    </source>
</evidence>
<comment type="subcellular location">
    <subcellularLocation>
        <location evidence="1">Membrane</location>
        <topology evidence="1">Multi-pass membrane protein</topology>
    </subcellularLocation>
</comment>
<dbReference type="InterPro" id="IPR027417">
    <property type="entry name" value="P-loop_NTPase"/>
</dbReference>
<sequence length="1458" mass="161718">MESQKEDKSEMEMEMEMQAMASRHSSSHGQDSSENKVDSGETNVGSVEGSVEGNADADVDHSLPPASPDHRGKSSALDAWLQTKQHQQRLQLGVSFRDLDCNGLRVSSQYQATFLTAMFRPFKALRSRSQQQQVRILHDIQGLVKPGEMLLVLGRPGSGCSTFLKTLSGDTHGFQLGPNSSITYQDIPYDRMLRDYSGERLYLAELDVHFPELSLGQTLAFAASTRRHESLASSSSSDSDTADSSPSRTMAGLFNLDTAYDTPIGDAMIRGISGGEKRRTSIAEAYLGGARLQCWDNSTRGLDSATARQFIQILRESTDSLQSTVAMSLYQASEGMYQCFDKVMLLYEGRQIFFGPIASAEEYFTSLGFVKPPRATTPDFLTSMTSAAERIVREGCEARVPRSPDDFAKAWKASALSQSLQEEILLFEKEHGAKSTGKQSLKAIEKLGLRTSTFPISLVEQTAICLRRANQRFFNNAAPVISTIMANGVLGLIIGSAFYNLSEDSGDMYSRSILLFFATMLNSFVPAFEIDLMWAQRPIVEKQFRYAFYYPFVERLASMISDFPSKLVLSFMLHLPIYFMTNLRRTAAAFMTYWFFMLVNLMTMAMLFRMIGALSKSRDGTMTPVSILTLLCVLYTGFVVPPPYMVPWFGWFRHINPVAYTYEAVMINEFNNRNYRCSNIIPDGPAYSDIDESARLCNEVGRDEGTGLVDGTRYLDLRYGYVEGHMWRNVGILLAMMVAFCVVHLLAAEYIPAERSRGEVLVFRKAPKDKKVDGETGDAATFAQSLATNKTVADVQTATIPHINQDSASVFHWRGLTYDVKVGKGTRRILQGVDGWLKPGSLTVLMGATGAGKTTLLDVLADRVSSGQVGGTVLVDGVERSAIGSFQRRIGYVQQNDFHLPTATVRETLQFGSLLRQSQDRSKKLKLKDVEDVLQVLEMESYADAIVGVPGEGLNVEQRKRLSIALEMVSSPDLVLFLDEPTSGLDSQTAWSICMLMRKLVDNGQTILCTIHQPSAQIFSRFDRLLFLKAGATVYFGDIGPDASTLTQYFETRGARQCHAGENPAEWLLDITKRSTDDTENEFWAQQWTSSTEKQAIADQLATLESSATPTEVVGKGSRRNNSEYASPISQQLLLLVQRVFRDQWRSPTYLYTKTAVCVGLSLFNGFSFWDSDNSIQGLTNLLFSVFLVSQLFSILSMLIIPRFTTGRDLFEARERSSKAYSWVAFVAANLIVEITWLTAISVLIFVSWYYPTGMFQNGNDVFSTAERGGLTFLLVWLFTVWASTLSQVFAALIEQPETAIQLAILCFWLSLVFCGILVAPHALPGFWMFMYRVSPLTYLLEGLAIAGISGASVVCSDIELLQIPLPGDRGTCGEYLAPYANASAGTIINPDISSGHCEYCPVSEADLVLRTLGMSSEKSRAWRNLGLLAAYVVFNIVAVFAVYYLARVPKKPKSKAA</sequence>
<feature type="transmembrane region" description="Helical" evidence="10">
    <location>
        <begin position="1223"/>
        <end position="1251"/>
    </location>
</feature>
<evidence type="ECO:0000313" key="13">
    <source>
        <dbReference type="Proteomes" id="UP000813444"/>
    </source>
</evidence>
<keyword evidence="3" id="KW-0813">Transport</keyword>
<dbReference type="GO" id="GO:0016020">
    <property type="term" value="C:membrane"/>
    <property type="evidence" value="ECO:0007669"/>
    <property type="project" value="UniProtKB-SubCell"/>
</dbReference>
<dbReference type="InterPro" id="IPR010929">
    <property type="entry name" value="PDR_CDR_ABC"/>
</dbReference>
<dbReference type="InterPro" id="IPR043926">
    <property type="entry name" value="ABCG_dom"/>
</dbReference>
<dbReference type="InterPro" id="IPR034001">
    <property type="entry name" value="ABCG_PDR_1"/>
</dbReference>
<evidence type="ECO:0000256" key="8">
    <source>
        <dbReference type="ARBA" id="ARBA00023136"/>
    </source>
</evidence>
<evidence type="ECO:0000313" key="12">
    <source>
        <dbReference type="EMBL" id="KAH7323258.1"/>
    </source>
</evidence>
<evidence type="ECO:0000256" key="4">
    <source>
        <dbReference type="ARBA" id="ARBA00022692"/>
    </source>
</evidence>
<dbReference type="CDD" id="cd03233">
    <property type="entry name" value="ABCG_PDR_domain1"/>
    <property type="match status" value="1"/>
</dbReference>
<dbReference type="Pfam" id="PF01061">
    <property type="entry name" value="ABC2_membrane"/>
    <property type="match status" value="2"/>
</dbReference>
<dbReference type="OrthoDB" id="245989at2759"/>
<dbReference type="Pfam" id="PF19055">
    <property type="entry name" value="ABC2_membrane_7"/>
    <property type="match status" value="1"/>
</dbReference>
<dbReference type="InterPro" id="IPR029481">
    <property type="entry name" value="ABC_trans_N"/>
</dbReference>
<keyword evidence="4 10" id="KW-0812">Transmembrane</keyword>
<evidence type="ECO:0000256" key="10">
    <source>
        <dbReference type="SAM" id="Phobius"/>
    </source>
</evidence>
<dbReference type="PANTHER" id="PTHR19241">
    <property type="entry name" value="ATP-BINDING CASSETTE TRANSPORTER"/>
    <property type="match status" value="1"/>
</dbReference>
<feature type="transmembrane region" description="Helical" evidence="10">
    <location>
        <begin position="1426"/>
        <end position="1447"/>
    </location>
</feature>
<keyword evidence="7 10" id="KW-1133">Transmembrane helix</keyword>
<feature type="compositionally biased region" description="Low complexity" evidence="9">
    <location>
        <begin position="16"/>
        <end position="30"/>
    </location>
</feature>
<keyword evidence="5" id="KW-0547">Nucleotide-binding</keyword>
<evidence type="ECO:0000256" key="5">
    <source>
        <dbReference type="ARBA" id="ARBA00022741"/>
    </source>
</evidence>
<feature type="transmembrane region" description="Helical" evidence="10">
    <location>
        <begin position="477"/>
        <end position="501"/>
    </location>
</feature>
<evidence type="ECO:0000256" key="7">
    <source>
        <dbReference type="ARBA" id="ARBA00022989"/>
    </source>
</evidence>
<name>A0A8K0SUR4_9HYPO</name>
<dbReference type="Pfam" id="PF06422">
    <property type="entry name" value="PDR_CDR"/>
    <property type="match status" value="1"/>
</dbReference>
<proteinExistence type="inferred from homology"/>
<feature type="transmembrane region" description="Helical" evidence="10">
    <location>
        <begin position="513"/>
        <end position="535"/>
    </location>
</feature>
<dbReference type="FunFam" id="3.40.50.300:FF:000054">
    <property type="entry name" value="ABC multidrug transporter atrF"/>
    <property type="match status" value="1"/>
</dbReference>
<dbReference type="Proteomes" id="UP000813444">
    <property type="component" value="Unassembled WGS sequence"/>
</dbReference>
<dbReference type="CDD" id="cd03232">
    <property type="entry name" value="ABCG_PDR_domain2"/>
    <property type="match status" value="1"/>
</dbReference>
<feature type="domain" description="ABC transporter" evidence="11">
    <location>
        <begin position="811"/>
        <end position="1055"/>
    </location>
</feature>
<dbReference type="Pfam" id="PF00005">
    <property type="entry name" value="ABC_tran"/>
    <property type="match status" value="2"/>
</dbReference>
<gene>
    <name evidence="12" type="ORF">B0I35DRAFT_427373</name>
</gene>
<dbReference type="InterPro" id="IPR013525">
    <property type="entry name" value="ABC2_TM"/>
</dbReference>
<feature type="compositionally biased region" description="Basic and acidic residues" evidence="9">
    <location>
        <begin position="1"/>
        <end position="11"/>
    </location>
</feature>
<feature type="domain" description="ABC transporter" evidence="11">
    <location>
        <begin position="119"/>
        <end position="373"/>
    </location>
</feature>
<dbReference type="EMBL" id="JAGPNK010000004">
    <property type="protein sequence ID" value="KAH7323258.1"/>
    <property type="molecule type" value="Genomic_DNA"/>
</dbReference>
<feature type="transmembrane region" description="Helical" evidence="10">
    <location>
        <begin position="1306"/>
        <end position="1331"/>
    </location>
</feature>
<evidence type="ECO:0000259" key="11">
    <source>
        <dbReference type="PROSITE" id="PS50893"/>
    </source>
</evidence>
<feature type="transmembrane region" description="Helical" evidence="10">
    <location>
        <begin position="1271"/>
        <end position="1294"/>
    </location>
</feature>
<dbReference type="InterPro" id="IPR034003">
    <property type="entry name" value="ABCG_PDR_2"/>
</dbReference>
<feature type="transmembrane region" description="Helical" evidence="10">
    <location>
        <begin position="623"/>
        <end position="644"/>
    </location>
</feature>
<dbReference type="SMART" id="SM00382">
    <property type="entry name" value="AAA"/>
    <property type="match status" value="2"/>
</dbReference>
<feature type="transmembrane region" description="Helical" evidence="10">
    <location>
        <begin position="1149"/>
        <end position="1170"/>
    </location>
</feature>
<dbReference type="GO" id="GO:0005524">
    <property type="term" value="F:ATP binding"/>
    <property type="evidence" value="ECO:0007669"/>
    <property type="project" value="UniProtKB-KW"/>
</dbReference>
<evidence type="ECO:0000256" key="2">
    <source>
        <dbReference type="ARBA" id="ARBA00006012"/>
    </source>
</evidence>
<evidence type="ECO:0000256" key="1">
    <source>
        <dbReference type="ARBA" id="ARBA00004141"/>
    </source>
</evidence>
<organism evidence="12 13">
    <name type="scientific">Stachybotrys elegans</name>
    <dbReference type="NCBI Taxonomy" id="80388"/>
    <lineage>
        <taxon>Eukaryota</taxon>
        <taxon>Fungi</taxon>
        <taxon>Dikarya</taxon>
        <taxon>Ascomycota</taxon>
        <taxon>Pezizomycotina</taxon>
        <taxon>Sordariomycetes</taxon>
        <taxon>Hypocreomycetidae</taxon>
        <taxon>Hypocreales</taxon>
        <taxon>Stachybotryaceae</taxon>
        <taxon>Stachybotrys</taxon>
    </lineage>
</organism>
<dbReference type="PROSITE" id="PS50893">
    <property type="entry name" value="ABC_TRANSPORTER_2"/>
    <property type="match status" value="2"/>
</dbReference>
<keyword evidence="6" id="KW-0067">ATP-binding</keyword>
<protein>
    <submittedName>
        <fullName evidence="12">BcatrD protein</fullName>
    </submittedName>
</protein>
<dbReference type="Gene3D" id="3.40.50.300">
    <property type="entry name" value="P-loop containing nucleotide triphosphate hydrolases"/>
    <property type="match status" value="2"/>
</dbReference>
<feature type="transmembrane region" description="Helical" evidence="10">
    <location>
        <begin position="726"/>
        <end position="747"/>
    </location>
</feature>
<accession>A0A8K0SUR4</accession>